<organism evidence="1 2">
    <name type="scientific">Vibrio aestuarianus</name>
    <dbReference type="NCBI Taxonomy" id="28171"/>
    <lineage>
        <taxon>Bacteria</taxon>
        <taxon>Pseudomonadati</taxon>
        <taxon>Pseudomonadota</taxon>
        <taxon>Gammaproteobacteria</taxon>
        <taxon>Vibrionales</taxon>
        <taxon>Vibrionaceae</taxon>
        <taxon>Vibrio</taxon>
    </lineage>
</organism>
<evidence type="ECO:0000313" key="1">
    <source>
        <dbReference type="EMBL" id="MDE1241655.1"/>
    </source>
</evidence>
<dbReference type="RefSeq" id="WP_274682853.1">
    <property type="nucleotide sequence ID" value="NZ_JAKNBA010000006.1"/>
</dbReference>
<sequence length="171" mass="20393">MTEDFSEGPFTKDEVITLLRTLLGSEYDAEEDCYECYGFNCILDFYEMSGGYYCESHILTRPNGYSLYRCCARYGSIEDKRRFNRNVVWAGEMSPDHLLQTNNKERAALRKAWRRMKKSPLYDCIYKFSYDRICRREKAQSIEKMWKYIGNGQTNASLEEYLQLFEGREIW</sequence>
<dbReference type="EMBL" id="JAKNBA010000006">
    <property type="protein sequence ID" value="MDE1241655.1"/>
    <property type="molecule type" value="Genomic_DNA"/>
</dbReference>
<dbReference type="AlphaFoldDB" id="A0A9X4EVT7"/>
<protein>
    <submittedName>
        <fullName evidence="1">Uncharacterized protein</fullName>
    </submittedName>
</protein>
<proteinExistence type="predicted"/>
<reference evidence="1" key="1">
    <citation type="submission" date="2022-02" db="EMBL/GenBank/DDBJ databases">
        <title>Emergence and expansion in Europe of a Vibrio aestuarianus clonal complex pathogenic for oysters.</title>
        <authorList>
            <person name="Mesnil A."/>
            <person name="Travers M.-A."/>
        </authorList>
    </citation>
    <scope>NUCLEOTIDE SEQUENCE</scope>
    <source>
        <strain evidence="1">19_064_11T1</strain>
    </source>
</reference>
<comment type="caution">
    <text evidence="1">The sequence shown here is derived from an EMBL/GenBank/DDBJ whole genome shotgun (WGS) entry which is preliminary data.</text>
</comment>
<evidence type="ECO:0000313" key="2">
    <source>
        <dbReference type="Proteomes" id="UP001140979"/>
    </source>
</evidence>
<name>A0A9X4EVT7_9VIBR</name>
<accession>A0A9X4EVT7</accession>
<gene>
    <name evidence="1" type="ORF">L9W94_05730</name>
</gene>
<dbReference type="Proteomes" id="UP001140979">
    <property type="component" value="Unassembled WGS sequence"/>
</dbReference>